<sequence>MNQAEDPEDGVPPSEAPLCGEHDSQTKAQRTHQRPGPGPSCVSMKSNRSMEHPLEFKDVGPSNDASSHQQRGKSPEPRCLSMKSDHSMGQWIDFKDGRRSYDPEEDQESSEVPTGLSAQQHQTHLDSIFKLLEENILTFVKNELKKIQKVVSLDYPECLEKEDEEELDEEQKRSREAFVKISVHFLRRMKQEELAERLQSRLHAAVCQRELKSNLKKKFQCVFEGIAKAGNPTLLNEIYTELYITEGGTAEVNEEHEVRQIETASRKPARPETTIRQENLLKASAGGEEPFRTVMTKGVAGIGKTVLTQKFTLDWAEDKDHRDIQFTFPFTFRELNVLREKKFSLVELVHHFFSETRAAGICRFEEFQVAFIFDGLDECRLPLDFHNNEILTDVTETSSVDVLLTNLIRGKLLPSARLWITTRPAAANQIPPECVGMVTEVRGFTDPQKEEYFRKRFRDEEQASRIISHIKTSRSLHIMCHIPVFCWITATVLEEVLKTREEGELPKTLTEMYIHFLVVQSKVKKVKYDGGAETDPHWSPESRKMIESLGKLAFDQLQKGNLIFYESDLTECGIDITAASVYSGVFTQIFREERGLYQDMVFCFVHLSVQEFLAALHVHLTFFSSGVNLLSEEQTTSPVSKVSKDEPEPMRLYQSAVDKALQSPNGHLDLFLRFLLGLSLETNQTLLRGLLTQTGSHSQTNQETVQYIKEKISEDVSPEKSINLFHCLNELNDVSLVEEIQQSLRSGRLSKKKLSPAQWSALVFILLSSEEDLEVFDLKKYFASEEALLRLLPVVKASNKVLLSGCNLSERSCDALSSVLSSQSSSLRELDLSNNHLQDSGVKLLSAGIKSPHCELETLRLSVCNLSERSCDALSSVLSSQSSSLRELDLSNNHLQDSGVKLLSAGLKSLHCELETLRLSGCLITEEGCASLASALSSNPSHLRELDLSYNHPGDSGVKLLSAGLEDPHWRLETLRVGSSSSDCFFVRMGTPFTALYKEGRLYLTYLCKSFIS</sequence>
<dbReference type="SUPFAM" id="SSF52047">
    <property type="entry name" value="RNI-like"/>
    <property type="match status" value="1"/>
</dbReference>
<dbReference type="InterPro" id="IPR041075">
    <property type="entry name" value="NOD1/2_WH"/>
</dbReference>
<dbReference type="InterPro" id="IPR032675">
    <property type="entry name" value="LRR_dom_sf"/>
</dbReference>
<organism evidence="9 10">
    <name type="scientific">Gasterosteus aculeatus aculeatus</name>
    <name type="common">three-spined stickleback</name>
    <dbReference type="NCBI Taxonomy" id="481459"/>
    <lineage>
        <taxon>Eukaryota</taxon>
        <taxon>Metazoa</taxon>
        <taxon>Chordata</taxon>
        <taxon>Craniata</taxon>
        <taxon>Vertebrata</taxon>
        <taxon>Euteleostomi</taxon>
        <taxon>Actinopterygii</taxon>
        <taxon>Neopterygii</taxon>
        <taxon>Teleostei</taxon>
        <taxon>Neoteleostei</taxon>
        <taxon>Acanthomorphata</taxon>
        <taxon>Eupercaria</taxon>
        <taxon>Perciformes</taxon>
        <taxon>Cottioidei</taxon>
        <taxon>Gasterosteales</taxon>
        <taxon>Gasterosteidae</taxon>
        <taxon>Gasterosteus</taxon>
    </lineage>
</organism>
<keyword evidence="5" id="KW-0547">Nucleotide-binding</keyword>
<evidence type="ECO:0000256" key="2">
    <source>
        <dbReference type="ARBA" id="ARBA00022490"/>
    </source>
</evidence>
<dbReference type="Pfam" id="PF17779">
    <property type="entry name" value="WHD_NOD2"/>
    <property type="match status" value="1"/>
</dbReference>
<keyword evidence="2" id="KW-0963">Cytoplasm</keyword>
<evidence type="ECO:0000313" key="10">
    <source>
        <dbReference type="Proteomes" id="UP000007635"/>
    </source>
</evidence>
<name>A0AAQ4Q7A0_GASAC</name>
<feature type="compositionally biased region" description="Polar residues" evidence="7">
    <location>
        <begin position="110"/>
        <end position="119"/>
    </location>
</feature>
<feature type="compositionally biased region" description="Basic and acidic residues" evidence="7">
    <location>
        <begin position="93"/>
        <end position="102"/>
    </location>
</feature>
<reference evidence="9" key="2">
    <citation type="submission" date="2025-08" db="UniProtKB">
        <authorList>
            <consortium name="Ensembl"/>
        </authorList>
    </citation>
    <scope>IDENTIFICATION</scope>
</reference>
<dbReference type="GeneTree" id="ENSGT01120000271898"/>
<proteinExistence type="predicted"/>
<reference evidence="9" key="3">
    <citation type="submission" date="2025-09" db="UniProtKB">
        <authorList>
            <consortium name="Ensembl"/>
        </authorList>
    </citation>
    <scope>IDENTIFICATION</scope>
</reference>
<dbReference type="GO" id="GO:0005524">
    <property type="term" value="F:ATP binding"/>
    <property type="evidence" value="ECO:0007669"/>
    <property type="project" value="UniProtKB-KW"/>
</dbReference>
<evidence type="ECO:0000256" key="5">
    <source>
        <dbReference type="ARBA" id="ARBA00022741"/>
    </source>
</evidence>
<dbReference type="PROSITE" id="PS51450">
    <property type="entry name" value="LRR"/>
    <property type="match status" value="2"/>
</dbReference>
<dbReference type="Pfam" id="PF17776">
    <property type="entry name" value="NLRC4_HD2"/>
    <property type="match status" value="1"/>
</dbReference>
<dbReference type="InterPro" id="IPR027417">
    <property type="entry name" value="P-loop_NTPase"/>
</dbReference>
<keyword evidence="3" id="KW-0433">Leucine-rich repeat</keyword>
<dbReference type="SMART" id="SM01288">
    <property type="entry name" value="FISNA"/>
    <property type="match status" value="1"/>
</dbReference>
<dbReference type="Pfam" id="PF05729">
    <property type="entry name" value="NACHT"/>
    <property type="match status" value="1"/>
</dbReference>
<comment type="subcellular location">
    <subcellularLocation>
        <location evidence="1">Cytoplasm</location>
    </subcellularLocation>
</comment>
<feature type="compositionally biased region" description="Basic and acidic residues" evidence="7">
    <location>
        <begin position="48"/>
        <end position="58"/>
    </location>
</feature>
<evidence type="ECO:0000259" key="8">
    <source>
        <dbReference type="PROSITE" id="PS50837"/>
    </source>
</evidence>
<dbReference type="GO" id="GO:0005737">
    <property type="term" value="C:cytoplasm"/>
    <property type="evidence" value="ECO:0007669"/>
    <property type="project" value="UniProtKB-SubCell"/>
</dbReference>
<accession>A0AAQ4Q7A0</accession>
<evidence type="ECO:0000256" key="7">
    <source>
        <dbReference type="SAM" id="MobiDB-lite"/>
    </source>
</evidence>
<keyword evidence="10" id="KW-1185">Reference proteome</keyword>
<feature type="domain" description="NACHT" evidence="8">
    <location>
        <begin position="292"/>
        <end position="426"/>
    </location>
</feature>
<protein>
    <recommendedName>
        <fullName evidence="8">NACHT domain-containing protein</fullName>
    </recommendedName>
</protein>
<dbReference type="InterPro" id="IPR001611">
    <property type="entry name" value="Leu-rich_rpt"/>
</dbReference>
<dbReference type="FunFam" id="3.80.10.10:FF:000100">
    <property type="entry name" value="Si:dkey-11n14.1"/>
    <property type="match status" value="1"/>
</dbReference>
<feature type="region of interest" description="Disordered" evidence="7">
    <location>
        <begin position="1"/>
        <end position="119"/>
    </location>
</feature>
<dbReference type="PANTHER" id="PTHR24106">
    <property type="entry name" value="NACHT, LRR AND CARD DOMAINS-CONTAINING"/>
    <property type="match status" value="1"/>
</dbReference>
<dbReference type="InterPro" id="IPR051261">
    <property type="entry name" value="NLR"/>
</dbReference>
<dbReference type="Gene3D" id="3.80.10.10">
    <property type="entry name" value="Ribonuclease Inhibitor"/>
    <property type="match status" value="2"/>
</dbReference>
<evidence type="ECO:0000256" key="6">
    <source>
        <dbReference type="ARBA" id="ARBA00022840"/>
    </source>
</evidence>
<dbReference type="InterPro" id="IPR029495">
    <property type="entry name" value="NACHT-assoc"/>
</dbReference>
<dbReference type="InterPro" id="IPR041267">
    <property type="entry name" value="NLRP_HD2"/>
</dbReference>
<dbReference type="PROSITE" id="PS50837">
    <property type="entry name" value="NACHT"/>
    <property type="match status" value="1"/>
</dbReference>
<evidence type="ECO:0000256" key="3">
    <source>
        <dbReference type="ARBA" id="ARBA00022614"/>
    </source>
</evidence>
<dbReference type="SMART" id="SM00368">
    <property type="entry name" value="LRR_RI"/>
    <property type="match status" value="6"/>
</dbReference>
<dbReference type="Pfam" id="PF13516">
    <property type="entry name" value="LRR_6"/>
    <property type="match status" value="3"/>
</dbReference>
<keyword evidence="4" id="KW-0677">Repeat</keyword>
<evidence type="ECO:0000256" key="1">
    <source>
        <dbReference type="ARBA" id="ARBA00004496"/>
    </source>
</evidence>
<keyword evidence="6" id="KW-0067">ATP-binding</keyword>
<dbReference type="Ensembl" id="ENSGACT00000049826.1">
    <property type="protein sequence ID" value="ENSGACP00000047089.1"/>
    <property type="gene ID" value="ENSGACG00000026561.1"/>
</dbReference>
<dbReference type="AlphaFoldDB" id="A0AAQ4Q7A0"/>
<dbReference type="InterPro" id="IPR007111">
    <property type="entry name" value="NACHT_NTPase"/>
</dbReference>
<dbReference type="Proteomes" id="UP000007635">
    <property type="component" value="Unassembled WGS sequence"/>
</dbReference>
<dbReference type="Pfam" id="PF14484">
    <property type="entry name" value="FISNA"/>
    <property type="match status" value="1"/>
</dbReference>
<evidence type="ECO:0000256" key="4">
    <source>
        <dbReference type="ARBA" id="ARBA00022737"/>
    </source>
</evidence>
<dbReference type="Gene3D" id="3.40.50.300">
    <property type="entry name" value="P-loop containing nucleotide triphosphate hydrolases"/>
    <property type="match status" value="1"/>
</dbReference>
<dbReference type="FunFam" id="3.40.50.300:FF:001524">
    <property type="entry name" value="Si:dkey-126g1.7"/>
    <property type="match status" value="1"/>
</dbReference>
<reference evidence="9 10" key="1">
    <citation type="journal article" date="2021" name="G3 (Bethesda)">
        <title>Improved contiguity of the threespine stickleback genome using long-read sequencing.</title>
        <authorList>
            <person name="Nath S."/>
            <person name="Shaw D.E."/>
            <person name="White M.A."/>
        </authorList>
    </citation>
    <scope>NUCLEOTIDE SEQUENCE [LARGE SCALE GENOMIC DNA]</scope>
    <source>
        <strain evidence="9 10">Lake Benthic</strain>
    </source>
</reference>
<evidence type="ECO:0000313" key="9">
    <source>
        <dbReference type="Ensembl" id="ENSGACP00000047089.1"/>
    </source>
</evidence>